<protein>
    <recommendedName>
        <fullName evidence="5">Extracellular membrane protein CFEM domain-containing protein</fullName>
    </recommendedName>
</protein>
<evidence type="ECO:0000313" key="4">
    <source>
        <dbReference type="Proteomes" id="UP001145021"/>
    </source>
</evidence>
<evidence type="ECO:0000256" key="2">
    <source>
        <dbReference type="SAM" id="SignalP"/>
    </source>
</evidence>
<evidence type="ECO:0000256" key="1">
    <source>
        <dbReference type="SAM" id="MobiDB-lite"/>
    </source>
</evidence>
<feature type="region of interest" description="Disordered" evidence="1">
    <location>
        <begin position="154"/>
        <end position="246"/>
    </location>
</feature>
<comment type="caution">
    <text evidence="3">The sequence shown here is derived from an EMBL/GenBank/DDBJ whole genome shotgun (WGS) entry which is preliminary data.</text>
</comment>
<proteinExistence type="predicted"/>
<feature type="compositionally biased region" description="Low complexity" evidence="1">
    <location>
        <begin position="188"/>
        <end position="199"/>
    </location>
</feature>
<organism evidence="3 4">
    <name type="scientific">Coemansia asiatica</name>
    <dbReference type="NCBI Taxonomy" id="1052880"/>
    <lineage>
        <taxon>Eukaryota</taxon>
        <taxon>Fungi</taxon>
        <taxon>Fungi incertae sedis</taxon>
        <taxon>Zoopagomycota</taxon>
        <taxon>Kickxellomycotina</taxon>
        <taxon>Kickxellomycetes</taxon>
        <taxon>Kickxellales</taxon>
        <taxon>Kickxellaceae</taxon>
        <taxon>Coemansia</taxon>
    </lineage>
</organism>
<reference evidence="3" key="1">
    <citation type="submission" date="2022-07" db="EMBL/GenBank/DDBJ databases">
        <title>Phylogenomic reconstructions and comparative analyses of Kickxellomycotina fungi.</title>
        <authorList>
            <person name="Reynolds N.K."/>
            <person name="Stajich J.E."/>
            <person name="Barry K."/>
            <person name="Grigoriev I.V."/>
            <person name="Crous P."/>
            <person name="Smith M.E."/>
        </authorList>
    </citation>
    <scope>NUCLEOTIDE SEQUENCE</scope>
    <source>
        <strain evidence="3">NBRC 105413</strain>
    </source>
</reference>
<gene>
    <name evidence="3" type="ORF">LPJ64_005073</name>
</gene>
<feature type="compositionally biased region" description="Basic and acidic residues" evidence="1">
    <location>
        <begin position="154"/>
        <end position="177"/>
    </location>
</feature>
<accession>A0A9W7XF27</accession>
<dbReference type="Proteomes" id="UP001145021">
    <property type="component" value="Unassembled WGS sequence"/>
</dbReference>
<evidence type="ECO:0008006" key="5">
    <source>
        <dbReference type="Google" id="ProtNLM"/>
    </source>
</evidence>
<dbReference type="EMBL" id="JANBOH010000294">
    <property type="protein sequence ID" value="KAJ1643117.1"/>
    <property type="molecule type" value="Genomic_DNA"/>
</dbReference>
<keyword evidence="4" id="KW-1185">Reference proteome</keyword>
<feature type="signal peptide" evidence="2">
    <location>
        <begin position="1"/>
        <end position="17"/>
    </location>
</feature>
<feature type="chain" id="PRO_5040909068" description="Extracellular membrane protein CFEM domain-containing protein" evidence="2">
    <location>
        <begin position="18"/>
        <end position="276"/>
    </location>
</feature>
<sequence length="276" mass="29142">MPRYIAVLSLALVAAAAMDDVQLPQAPIVAAAPVLVPPTIDILPRPPVRQIPVAQEAEELAQLQMQQHQQQPSRQAQPEGCSLSGQVKLCVNHAAMQRATCASDDLDCQCTWASVTTTCFAPCIAEKESADGMHVAKGDQEAICSQAAKFGKIAKDKEKQKQDEKNNRGKKKKDETRTGAPKNIDDMNNAPEPTANAANEKPKENNADDTNAAPSQDDSASDQARNQGSARKNGSNASVKQASNLDNASAPASAVSGAVLCLGLVLSMAYAIPSLF</sequence>
<dbReference type="AlphaFoldDB" id="A0A9W7XF27"/>
<keyword evidence="2" id="KW-0732">Signal</keyword>
<name>A0A9W7XF27_9FUNG</name>
<evidence type="ECO:0000313" key="3">
    <source>
        <dbReference type="EMBL" id="KAJ1643117.1"/>
    </source>
</evidence>
<feature type="compositionally biased region" description="Polar residues" evidence="1">
    <location>
        <begin position="208"/>
        <end position="246"/>
    </location>
</feature>